<evidence type="ECO:0000313" key="4">
    <source>
        <dbReference type="EMBL" id="RAW17812.1"/>
    </source>
</evidence>
<feature type="region of interest" description="Disordered" evidence="1">
    <location>
        <begin position="58"/>
        <end position="94"/>
    </location>
</feature>
<evidence type="ECO:0000256" key="2">
    <source>
        <dbReference type="SAM" id="Phobius"/>
    </source>
</evidence>
<comment type="caution">
    <text evidence="4">The sequence shown here is derived from an EMBL/GenBank/DDBJ whole genome shotgun (WGS) entry which is preliminary data.</text>
</comment>
<feature type="transmembrane region" description="Helical" evidence="2">
    <location>
        <begin position="101"/>
        <end position="120"/>
    </location>
</feature>
<keyword evidence="2" id="KW-1133">Transmembrane helix</keyword>
<dbReference type="Pfam" id="PF08044">
    <property type="entry name" value="DUF1707"/>
    <property type="match status" value="1"/>
</dbReference>
<dbReference type="EMBL" id="QMIG01000002">
    <property type="protein sequence ID" value="RAW17812.1"/>
    <property type="molecule type" value="Genomic_DNA"/>
</dbReference>
<keyword evidence="5" id="KW-1185">Reference proteome</keyword>
<sequence length="153" mass="16699">MSPNRPVRIGDAEREAAASALTEHYAAGRLDKQEHDERLQAVWEAKFDVDLRTIFADLPRPHGPLDQPAQPAEPAEPSQPSQQSHSVQEPQPDGRRGLAKVAHLWWLVPLAMLGFVYVFVLGIRSFPLFLVVGLAIACLGGCGGGRGRGHNHT</sequence>
<gene>
    <name evidence="4" type="ORF">DPM12_02850</name>
</gene>
<organism evidence="4 5">
    <name type="scientific">Phytoactinopolyspora halophila</name>
    <dbReference type="NCBI Taxonomy" id="1981511"/>
    <lineage>
        <taxon>Bacteria</taxon>
        <taxon>Bacillati</taxon>
        <taxon>Actinomycetota</taxon>
        <taxon>Actinomycetes</taxon>
        <taxon>Jiangellales</taxon>
        <taxon>Jiangellaceae</taxon>
        <taxon>Phytoactinopolyspora</taxon>
    </lineage>
</organism>
<evidence type="ECO:0000256" key="1">
    <source>
        <dbReference type="SAM" id="MobiDB-lite"/>
    </source>
</evidence>
<proteinExistence type="predicted"/>
<dbReference type="RefSeq" id="WP_112256771.1">
    <property type="nucleotide sequence ID" value="NZ_QMIG01000002.1"/>
</dbReference>
<protein>
    <recommendedName>
        <fullName evidence="3">DUF1707 domain-containing protein</fullName>
    </recommendedName>
</protein>
<dbReference type="Proteomes" id="UP000250462">
    <property type="component" value="Unassembled WGS sequence"/>
</dbReference>
<evidence type="ECO:0000313" key="5">
    <source>
        <dbReference type="Proteomes" id="UP000250462"/>
    </source>
</evidence>
<feature type="domain" description="DUF1707" evidence="3">
    <location>
        <begin position="7"/>
        <end position="59"/>
    </location>
</feature>
<dbReference type="OrthoDB" id="3534574at2"/>
<keyword evidence="2" id="KW-0812">Transmembrane</keyword>
<feature type="transmembrane region" description="Helical" evidence="2">
    <location>
        <begin position="126"/>
        <end position="145"/>
    </location>
</feature>
<accession>A0A329R2T7</accession>
<reference evidence="4 5" key="1">
    <citation type="submission" date="2018-06" db="EMBL/GenBank/DDBJ databases">
        <title>Phytoactinopolyspora halophila sp. nov., a novel halophilic actinomycete isolated from a saline soil in China.</title>
        <authorList>
            <person name="Tang S.-K."/>
        </authorList>
    </citation>
    <scope>NUCLEOTIDE SEQUENCE [LARGE SCALE GENOMIC DNA]</scope>
    <source>
        <strain evidence="4 5">YIM 96934</strain>
    </source>
</reference>
<dbReference type="InterPro" id="IPR012551">
    <property type="entry name" value="DUF1707_SHOCT-like"/>
</dbReference>
<feature type="compositionally biased region" description="Low complexity" evidence="1">
    <location>
        <begin position="67"/>
        <end position="91"/>
    </location>
</feature>
<name>A0A329R2T7_9ACTN</name>
<dbReference type="AlphaFoldDB" id="A0A329R2T7"/>
<evidence type="ECO:0000259" key="3">
    <source>
        <dbReference type="Pfam" id="PF08044"/>
    </source>
</evidence>
<keyword evidence="2" id="KW-0472">Membrane</keyword>